<comment type="similarity">
    <text evidence="3 9">Belongs to the eukaryotic RPC3/POLR3C RNA polymerase subunit family.</text>
</comment>
<dbReference type="SUPFAM" id="SSF46785">
    <property type="entry name" value="Winged helix' DNA-binding domain"/>
    <property type="match status" value="1"/>
</dbReference>
<evidence type="ECO:0000256" key="7">
    <source>
        <dbReference type="ARBA" id="ARBA00023163"/>
    </source>
</evidence>
<accession>A0A8J1TV82</accession>
<evidence type="ECO:0000256" key="5">
    <source>
        <dbReference type="ARBA" id="ARBA00016689"/>
    </source>
</evidence>
<sequence length="525" mass="60556">MSKLEIEISSLLLKEHFGDIVQKVGTVLLRKRQLPLGVIGKECGLKIDQVKKGLCSLIQHNMVTFELHKRGFVEYEIRTGVPLLLLRYPRYIYASKTLYGDAAELIIEEILHHGQINMSSVVDKVTNRLNEAMKVQKEAAISKDDVVSKFKALAETQFIKRCPEMSDSNENDSAIPKMEIDTERMYKVPRLNDAQIKSERENSSSQSNERKRKIPKDRSKSPEPPDAGIYWHLNFQRFHTLFRDQELISAVANKLDKEASEVLRSMLRIDVSDPASPVSQPLSSHEIYHQFPKNIKLTKQAMDQYLTLLTEDSTGFVRRVGDMGGGTYVIDYKDALKNLAVAHIECVVRERFGSKSLRIFRLLLMKKQLEQKQIEEFALIPAKEAKEMLYKMFEEDFVTVTEVSKTADHAPSRTFYLFSVNITQVSRKLLDQSFQALCRLIQRREYETKEHRRLLDKQQKVEAISASLTGADEEQRAEIEDTITPPEREQIDKVKNMTKKLEMSELQVDETIFILQMYLLYAKTT</sequence>
<gene>
    <name evidence="14" type="ORF">OFUS_LOCUS20615</name>
</gene>
<protein>
    <recommendedName>
        <fullName evidence="5 9">DNA-directed RNA polymerase III subunit RPC3</fullName>
        <shortName evidence="9">RNA polymerase III subunit C3</shortName>
    </recommendedName>
</protein>
<evidence type="ECO:0000256" key="3">
    <source>
        <dbReference type="ARBA" id="ARBA00007206"/>
    </source>
</evidence>
<comment type="similarity">
    <text evidence="2">Belongs to the RNA polymerase beta chain family.</text>
</comment>
<comment type="function">
    <text evidence="9">DNA-dependent RNA polymerase catalyzes the transcription of DNA into RNA using the four ribonucleoside triphosphates as substrates. Specific core component of RNA polymerase III which synthesizes small RNAs, such as 5S rRNA and tRNAs.</text>
</comment>
<dbReference type="InterPro" id="IPR008806">
    <property type="entry name" value="RNA_pol_III_Rpc82_C"/>
</dbReference>
<dbReference type="InterPro" id="IPR036388">
    <property type="entry name" value="WH-like_DNA-bd_sf"/>
</dbReference>
<dbReference type="FunFam" id="1.10.10.10:FF:000256">
    <property type="entry name" value="DNA-directed RNA polymerase III subunit RPC3"/>
    <property type="match status" value="1"/>
</dbReference>
<dbReference type="Pfam" id="PF05645">
    <property type="entry name" value="RNA_pol_Rpc82"/>
    <property type="match status" value="1"/>
</dbReference>
<dbReference type="FunFam" id="1.10.10.10:FF:000199">
    <property type="entry name" value="DNA-directed RNA polymerase III subunit RPC3"/>
    <property type="match status" value="1"/>
</dbReference>
<dbReference type="FunFam" id="1.10.10.10:FF:000218">
    <property type="entry name" value="DNA-directed RNA polymerase III subunit RPC3"/>
    <property type="match status" value="1"/>
</dbReference>
<evidence type="ECO:0000256" key="2">
    <source>
        <dbReference type="ARBA" id="ARBA00006835"/>
    </source>
</evidence>
<dbReference type="Gene3D" id="6.10.140.1450">
    <property type="match status" value="1"/>
</dbReference>
<reference evidence="14" key="1">
    <citation type="submission" date="2022-03" db="EMBL/GenBank/DDBJ databases">
        <authorList>
            <person name="Martin C."/>
        </authorList>
    </citation>
    <scope>NUCLEOTIDE SEQUENCE</scope>
</reference>
<dbReference type="Pfam" id="PF20912">
    <property type="entry name" value="RPC3_helical"/>
    <property type="match status" value="1"/>
</dbReference>
<dbReference type="PANTHER" id="PTHR12949:SF0">
    <property type="entry name" value="DNA-DIRECTED RNA POLYMERASE III SUBUNIT RPC3"/>
    <property type="match status" value="1"/>
</dbReference>
<keyword evidence="8 9" id="KW-0539">Nucleus</keyword>
<comment type="subcellular location">
    <subcellularLocation>
        <location evidence="1 9">Nucleus</location>
    </subcellularLocation>
</comment>
<dbReference type="AlphaFoldDB" id="A0A8J1TV82"/>
<evidence type="ECO:0000256" key="8">
    <source>
        <dbReference type="ARBA" id="ARBA00023242"/>
    </source>
</evidence>
<comment type="subunit">
    <text evidence="4 9">Component of the RNA polymerase III (Pol III) complex consisting of 17 subunits.</text>
</comment>
<dbReference type="InterPro" id="IPR036390">
    <property type="entry name" value="WH_DNA-bd_sf"/>
</dbReference>
<dbReference type="Pfam" id="PF22536">
    <property type="entry name" value="WHD_POLR3C"/>
    <property type="match status" value="1"/>
</dbReference>
<dbReference type="FunFam" id="1.10.10.10:FF:000262">
    <property type="entry name" value="DNA-directed RNA polymerase III subunit RPC3"/>
    <property type="match status" value="1"/>
</dbReference>
<comment type="caution">
    <text evidence="14">The sequence shown here is derived from an EMBL/GenBank/DDBJ whole genome shotgun (WGS) entry which is preliminary data.</text>
</comment>
<keyword evidence="7 9" id="KW-0804">Transcription</keyword>
<dbReference type="EMBL" id="CAIIXF020000010">
    <property type="protein sequence ID" value="CAH1796174.1"/>
    <property type="molecule type" value="Genomic_DNA"/>
</dbReference>
<dbReference type="GO" id="GO:0006351">
    <property type="term" value="P:DNA-templated transcription"/>
    <property type="evidence" value="ECO:0007669"/>
    <property type="project" value="InterPro"/>
</dbReference>
<evidence type="ECO:0000256" key="10">
    <source>
        <dbReference type="SAM" id="MobiDB-lite"/>
    </source>
</evidence>
<dbReference type="PANTHER" id="PTHR12949">
    <property type="entry name" value="RNA POLYMERASE III DNA DIRECTED -RELATED"/>
    <property type="match status" value="1"/>
</dbReference>
<keyword evidence="6 9" id="KW-0240">DNA-directed RNA polymerase</keyword>
<evidence type="ECO:0000259" key="11">
    <source>
        <dbReference type="Pfam" id="PF05645"/>
    </source>
</evidence>
<evidence type="ECO:0000256" key="9">
    <source>
        <dbReference type="RuleBase" id="RU367076"/>
    </source>
</evidence>
<dbReference type="InterPro" id="IPR013197">
    <property type="entry name" value="RNA_pol_III_RPC82-rel_HTH"/>
</dbReference>
<keyword evidence="15" id="KW-1185">Reference proteome</keyword>
<dbReference type="Gene3D" id="1.10.10.10">
    <property type="entry name" value="Winged helix-like DNA-binding domain superfamily/Winged helix DNA-binding domain"/>
    <property type="match status" value="4"/>
</dbReference>
<dbReference type="Proteomes" id="UP000749559">
    <property type="component" value="Unassembled WGS sequence"/>
</dbReference>
<evidence type="ECO:0000256" key="6">
    <source>
        <dbReference type="ARBA" id="ARBA00022478"/>
    </source>
</evidence>
<name>A0A8J1TV82_OWEFU</name>
<feature type="domain" description="RNA polymerase III Rpc82 C -terminal" evidence="11">
    <location>
        <begin position="149"/>
        <end position="339"/>
    </location>
</feature>
<feature type="domain" description="RNA polymerase III subunit RPC82-related helix-turn-helix" evidence="12">
    <location>
        <begin position="9"/>
        <end position="65"/>
    </location>
</feature>
<evidence type="ECO:0000256" key="4">
    <source>
        <dbReference type="ARBA" id="ARBA00011206"/>
    </source>
</evidence>
<dbReference type="InterPro" id="IPR039748">
    <property type="entry name" value="RPC3"/>
</dbReference>
<dbReference type="GO" id="GO:0005666">
    <property type="term" value="C:RNA polymerase III complex"/>
    <property type="evidence" value="ECO:0007669"/>
    <property type="project" value="UniProtKB-UniRule"/>
</dbReference>
<dbReference type="Pfam" id="PF08221">
    <property type="entry name" value="HTH_9"/>
    <property type="match status" value="1"/>
</dbReference>
<dbReference type="OrthoDB" id="272392at2759"/>
<evidence type="ECO:0000256" key="1">
    <source>
        <dbReference type="ARBA" id="ARBA00004123"/>
    </source>
</evidence>
<evidence type="ECO:0000313" key="15">
    <source>
        <dbReference type="Proteomes" id="UP000749559"/>
    </source>
</evidence>
<proteinExistence type="inferred from homology"/>
<dbReference type="InterPro" id="IPR055207">
    <property type="entry name" value="POLR3C_WHD"/>
</dbReference>
<evidence type="ECO:0000259" key="13">
    <source>
        <dbReference type="Pfam" id="PF22536"/>
    </source>
</evidence>
<organism evidence="14 15">
    <name type="scientific">Owenia fusiformis</name>
    <name type="common">Polychaete worm</name>
    <dbReference type="NCBI Taxonomy" id="6347"/>
    <lineage>
        <taxon>Eukaryota</taxon>
        <taxon>Metazoa</taxon>
        <taxon>Spiralia</taxon>
        <taxon>Lophotrochozoa</taxon>
        <taxon>Annelida</taxon>
        <taxon>Polychaeta</taxon>
        <taxon>Sedentaria</taxon>
        <taxon>Canalipalpata</taxon>
        <taxon>Sabellida</taxon>
        <taxon>Oweniida</taxon>
        <taxon>Oweniidae</taxon>
        <taxon>Owenia</taxon>
    </lineage>
</organism>
<evidence type="ECO:0000259" key="12">
    <source>
        <dbReference type="Pfam" id="PF08221"/>
    </source>
</evidence>
<feature type="domain" description="DNA-directed RNA polymerase III subunit RPC3 winged-helix" evidence="13">
    <location>
        <begin position="344"/>
        <end position="420"/>
    </location>
</feature>
<feature type="region of interest" description="Disordered" evidence="10">
    <location>
        <begin position="189"/>
        <end position="225"/>
    </location>
</feature>
<dbReference type="GO" id="GO:0003697">
    <property type="term" value="F:single-stranded DNA binding"/>
    <property type="evidence" value="ECO:0007669"/>
    <property type="project" value="UniProtKB-UniRule"/>
</dbReference>
<evidence type="ECO:0000313" key="14">
    <source>
        <dbReference type="EMBL" id="CAH1796174.1"/>
    </source>
</evidence>